<evidence type="ECO:0000313" key="6">
    <source>
        <dbReference type="Proteomes" id="UP000682733"/>
    </source>
</evidence>
<evidence type="ECO:0000259" key="3">
    <source>
        <dbReference type="Pfam" id="PF12816"/>
    </source>
</evidence>
<dbReference type="InterPro" id="IPR025941">
    <property type="entry name" value="Vps8_central_dom"/>
</dbReference>
<dbReference type="InterPro" id="IPR015943">
    <property type="entry name" value="WD40/YVTN_repeat-like_dom_sf"/>
</dbReference>
<feature type="compositionally biased region" description="Polar residues" evidence="2">
    <location>
        <begin position="243"/>
        <end position="252"/>
    </location>
</feature>
<feature type="compositionally biased region" description="Low complexity" evidence="2">
    <location>
        <begin position="180"/>
        <end position="203"/>
    </location>
</feature>
<evidence type="ECO:0000256" key="1">
    <source>
        <dbReference type="ARBA" id="ARBA00009422"/>
    </source>
</evidence>
<dbReference type="EMBL" id="CAJOBA010006056">
    <property type="protein sequence ID" value="CAF3762037.1"/>
    <property type="molecule type" value="Genomic_DNA"/>
</dbReference>
<feature type="region of interest" description="Disordered" evidence="2">
    <location>
        <begin position="154"/>
        <end position="286"/>
    </location>
</feature>
<comment type="caution">
    <text evidence="5">The sequence shown here is derived from an EMBL/GenBank/DDBJ whole genome shotgun (WGS) entry which is preliminary data.</text>
</comment>
<sequence length="1180" mass="135686">MSASSNFVEDLGDRRNSSSSKRSAQSTPNSMDGEKTFQYYNDSEQSRIQMQQEQRPSRKNSQTEYSNDKFGFKNYDQIVQYLQTVWDNVCASIPYRENQSQSQSQPQHSQYHQQLPQHSNRPQGSGFSGRQIRHYNSDYVPQQQQQQNRLYFRSGNGPRWEQRGVQPSPPTQRRDSGPSQQSYYRQQQYYQQNQTGDKQQDQQYHNRKNRSDMDNYSQRKANGYNNNNNNPSPSNIPVSNSVHTSQSISNIHSSYQQPSQQHYSPSSPMSSAQSYPKTSSTPFTVLMDDTTGDDHFSNSTSSLIDFDLLQIDDKEFDIPQLDYLPSLESILNEQQQNHLSYSNHNKSDTSSVNSNIYPSNVNGFLSSQQSSSSFDSLLTNDYNSSLFKIQQESPSSSVLDDPQFDIPKHVQTNHGSLIKINELNTISNQVQSCIERTSYGNPTSIDVILNRLLAIGTTKSCVLIFEHRAQTLKYCLNATMNLNGAVSALSFNYDCTRLLVGYARGRIHMYDCTNGKLLRNISDCHSPNTAVLHVKFTHDPTIALFSDSGGSVYVMQFTRHIKRGYQSKCLFSGSRGEVCCIEPLVFAETTEKLKQHPLKSMYIVALATFTKLFIISLKSHGQVKILHIHRMLGNSSTLPILKWQFIIINIGNETQCIDPVLAAVRDKQCTFFQIQHIRDDEVHITQLKQITVDYHIKSFCWLNARVFALFDISERLHIIDQRSEEQLECISLSYCQLVYNTSFFRSLATGGNVSCALASAGQNACYSTIITSQGCVFLLGTTNLYELQLRTWNERIDYYIENEKNQYEQALELGYSMYIGKAKGLTGLPIDQEKGRQCVSDKMVSLLNSYLKLALNFECPQHGKIDLLQQHFKKVLPRTIDYCLSMDRLDLLYGQIYDLFSKDSIAHGIYLQCLEPYILQARFDSITPIVMKEFVNFYIEQGYFYQLEQCLTRIDVSCLDIDQIIHVAKKYNLYQTLLYIYSKVFKDFTTIFKEIMEKLEDSFLENNNSYSKQMITIGNQALVFLQSTFVGDIYPFGGRLTSDIANCARNELFDFITFLHPRRSGGSLYTNLRTLLHFNTRDFFNLLTMAFNDDEFLNAIDIQKRRSFFDILLRVMVDDISFSSNQIGILFTFLARQLSKSDQEHIFMQGILFEQVMINIREDFLRLFYNLSLCDFDACS</sequence>
<feature type="domain" description="Vacuolar protein sorting-associated protein 8 central" evidence="3">
    <location>
        <begin position="909"/>
        <end position="1091"/>
    </location>
</feature>
<dbReference type="Gene3D" id="2.130.10.10">
    <property type="entry name" value="YVTN repeat-like/Quinoprotein amine dehydrogenase"/>
    <property type="match status" value="1"/>
</dbReference>
<dbReference type="InterPro" id="IPR045111">
    <property type="entry name" value="Vps41/Vps8"/>
</dbReference>
<dbReference type="GO" id="GO:0005770">
    <property type="term" value="C:late endosome"/>
    <property type="evidence" value="ECO:0007669"/>
    <property type="project" value="TreeGrafter"/>
</dbReference>
<reference evidence="5" key="1">
    <citation type="submission" date="2021-02" db="EMBL/GenBank/DDBJ databases">
        <authorList>
            <person name="Nowell W R."/>
        </authorList>
    </citation>
    <scope>NUCLEOTIDE SEQUENCE</scope>
</reference>
<dbReference type="EMBL" id="CAJNOK010006049">
    <property type="protein sequence ID" value="CAF0992005.1"/>
    <property type="molecule type" value="Genomic_DNA"/>
</dbReference>
<feature type="compositionally biased region" description="Polar residues" evidence="2">
    <location>
        <begin position="38"/>
        <end position="65"/>
    </location>
</feature>
<dbReference type="Proteomes" id="UP000682733">
    <property type="component" value="Unassembled WGS sequence"/>
</dbReference>
<evidence type="ECO:0000256" key="2">
    <source>
        <dbReference type="SAM" id="MobiDB-lite"/>
    </source>
</evidence>
<name>A0A8S2IKH6_9BILA</name>
<proteinExistence type="inferred from homology"/>
<dbReference type="Pfam" id="PF12816">
    <property type="entry name" value="TPR_Vps8"/>
    <property type="match status" value="1"/>
</dbReference>
<dbReference type="Pfam" id="PF23410">
    <property type="entry name" value="Beta-prop_VPS8"/>
    <property type="match status" value="1"/>
</dbReference>
<evidence type="ECO:0000313" key="5">
    <source>
        <dbReference type="EMBL" id="CAF3762037.1"/>
    </source>
</evidence>
<dbReference type="GO" id="GO:0006623">
    <property type="term" value="P:protein targeting to vacuole"/>
    <property type="evidence" value="ECO:0007669"/>
    <property type="project" value="InterPro"/>
</dbReference>
<accession>A0A8S2IKH6</accession>
<dbReference type="GO" id="GO:0030897">
    <property type="term" value="C:HOPS complex"/>
    <property type="evidence" value="ECO:0007669"/>
    <property type="project" value="TreeGrafter"/>
</dbReference>
<gene>
    <name evidence="4" type="ORF">OVA965_LOCUS14123</name>
    <name evidence="5" type="ORF">TMI583_LOCUS14126</name>
</gene>
<comment type="similarity">
    <text evidence="1">Belongs to the VPS8 family.</text>
</comment>
<feature type="region of interest" description="Disordered" evidence="2">
    <location>
        <begin position="1"/>
        <end position="68"/>
    </location>
</feature>
<feature type="region of interest" description="Disordered" evidence="2">
    <location>
        <begin position="97"/>
        <end position="131"/>
    </location>
</feature>
<dbReference type="AlphaFoldDB" id="A0A8S2IKH6"/>
<feature type="compositionally biased region" description="Low complexity" evidence="2">
    <location>
        <begin position="17"/>
        <end position="26"/>
    </location>
</feature>
<dbReference type="GO" id="GO:0034058">
    <property type="term" value="P:endosomal vesicle fusion"/>
    <property type="evidence" value="ECO:0007669"/>
    <property type="project" value="TreeGrafter"/>
</dbReference>
<organism evidence="5 6">
    <name type="scientific">Didymodactylos carnosus</name>
    <dbReference type="NCBI Taxonomy" id="1234261"/>
    <lineage>
        <taxon>Eukaryota</taxon>
        <taxon>Metazoa</taxon>
        <taxon>Spiralia</taxon>
        <taxon>Gnathifera</taxon>
        <taxon>Rotifera</taxon>
        <taxon>Eurotatoria</taxon>
        <taxon>Bdelloidea</taxon>
        <taxon>Philodinida</taxon>
        <taxon>Philodinidae</taxon>
        <taxon>Didymodactylos</taxon>
    </lineage>
</organism>
<dbReference type="SUPFAM" id="SSF50978">
    <property type="entry name" value="WD40 repeat-like"/>
    <property type="match status" value="1"/>
</dbReference>
<dbReference type="PANTHER" id="PTHR12616">
    <property type="entry name" value="VACUOLAR PROTEIN SORTING VPS41"/>
    <property type="match status" value="1"/>
</dbReference>
<feature type="compositionally biased region" description="Low complexity" evidence="2">
    <location>
        <begin position="99"/>
        <end position="119"/>
    </location>
</feature>
<evidence type="ECO:0000313" key="4">
    <source>
        <dbReference type="EMBL" id="CAF0992005.1"/>
    </source>
</evidence>
<protein>
    <recommendedName>
        <fullName evidence="3">Vacuolar protein sorting-associated protein 8 central domain-containing protein</fullName>
    </recommendedName>
</protein>
<feature type="compositionally biased region" description="Polar residues" evidence="2">
    <location>
        <begin position="214"/>
        <end position="224"/>
    </location>
</feature>
<dbReference type="Proteomes" id="UP000677228">
    <property type="component" value="Unassembled WGS sequence"/>
</dbReference>
<dbReference type="InterPro" id="IPR036322">
    <property type="entry name" value="WD40_repeat_dom_sf"/>
</dbReference>
<feature type="compositionally biased region" description="Low complexity" evidence="2">
    <location>
        <begin position="225"/>
        <end position="242"/>
    </location>
</feature>
<feature type="compositionally biased region" description="Low complexity" evidence="2">
    <location>
        <begin position="253"/>
        <end position="276"/>
    </location>
</feature>
<dbReference type="PANTHER" id="PTHR12616:SF8">
    <property type="entry name" value="VACUOLAR PROTEIN SORTING-ASSOCIATED PROTEIN 8 HOMOLOG"/>
    <property type="match status" value="1"/>
</dbReference>